<dbReference type="Ensembl" id="ENSFHET00000011717.1">
    <property type="protein sequence ID" value="ENSFHEP00000002748.1"/>
    <property type="gene ID" value="ENSFHEG00000003558.1"/>
</dbReference>
<evidence type="ECO:0000313" key="2">
    <source>
        <dbReference type="Proteomes" id="UP000265000"/>
    </source>
</evidence>
<protein>
    <submittedName>
        <fullName evidence="1">Uncharacterized protein</fullName>
    </submittedName>
</protein>
<reference evidence="1" key="2">
    <citation type="submission" date="2025-09" db="UniProtKB">
        <authorList>
            <consortium name="Ensembl"/>
        </authorList>
    </citation>
    <scope>IDENTIFICATION</scope>
</reference>
<name>A0A3Q2SSV9_FUNHE</name>
<accession>A0A3Q2SSV9</accession>
<proteinExistence type="predicted"/>
<organism evidence="1 2">
    <name type="scientific">Fundulus heteroclitus</name>
    <name type="common">Killifish</name>
    <name type="synonym">Mummichog</name>
    <dbReference type="NCBI Taxonomy" id="8078"/>
    <lineage>
        <taxon>Eukaryota</taxon>
        <taxon>Metazoa</taxon>
        <taxon>Chordata</taxon>
        <taxon>Craniata</taxon>
        <taxon>Vertebrata</taxon>
        <taxon>Euteleostomi</taxon>
        <taxon>Actinopterygii</taxon>
        <taxon>Neopterygii</taxon>
        <taxon>Teleostei</taxon>
        <taxon>Neoteleostei</taxon>
        <taxon>Acanthomorphata</taxon>
        <taxon>Ovalentaria</taxon>
        <taxon>Atherinomorphae</taxon>
        <taxon>Cyprinodontiformes</taxon>
        <taxon>Fundulidae</taxon>
        <taxon>Fundulus</taxon>
    </lineage>
</organism>
<evidence type="ECO:0000313" key="1">
    <source>
        <dbReference type="Ensembl" id="ENSFHEP00000002748.1"/>
    </source>
</evidence>
<dbReference type="AlphaFoldDB" id="A0A3Q2SSV9"/>
<keyword evidence="2" id="KW-1185">Reference proteome</keyword>
<reference evidence="1" key="1">
    <citation type="submission" date="2025-08" db="UniProtKB">
        <authorList>
            <consortium name="Ensembl"/>
        </authorList>
    </citation>
    <scope>IDENTIFICATION</scope>
</reference>
<sequence>QGTRCKCISYVLTLSNALLHTGHAFGAFFLPGPDGAPFAATSGESAGGSASACRSGSPVCRGSASARICSTVLQCSSRMPSWPWMIWCFFSVSLYLKPFSHVRQTYGRSSECERRCLAMSALQGRIRPQMGQTFPSTDTSGRASGFTSGISLSEQFLLSDASEVHGSAGSSSLGLLLISPFSWTRMACRFMSYWSLNRFSQLPHLYFRSRFSLWISWCRLMAAARRNVLLHTGHVLLLG</sequence>
<dbReference type="Proteomes" id="UP000265000">
    <property type="component" value="Unplaced"/>
</dbReference>